<evidence type="ECO:0000313" key="1">
    <source>
        <dbReference type="EMBL" id="MCG2631054.1"/>
    </source>
</evidence>
<dbReference type="RefSeq" id="WP_237891572.1">
    <property type="nucleotide sequence ID" value="NZ_JAKLTY010000025.1"/>
</dbReference>
<name>A0A9X1RE42_9BRAD</name>
<dbReference type="Proteomes" id="UP001139054">
    <property type="component" value="Unassembled WGS sequence"/>
</dbReference>
<protein>
    <submittedName>
        <fullName evidence="1">Uncharacterized protein</fullName>
    </submittedName>
</protein>
<proteinExistence type="predicted"/>
<sequence>MTHAAVESSQGLSDQDLDSVSGGMILRMGPIHLNLEAGYFSFGVGNSGVWLDGTTGSAGAGVGKSVVSIG</sequence>
<accession>A0A9X1RE42</accession>
<evidence type="ECO:0000313" key="2">
    <source>
        <dbReference type="Proteomes" id="UP001139054"/>
    </source>
</evidence>
<comment type="caution">
    <text evidence="1">The sequence shown here is derived from an EMBL/GenBank/DDBJ whole genome shotgun (WGS) entry which is preliminary data.</text>
</comment>
<dbReference type="EMBL" id="JAKLTY010000025">
    <property type="protein sequence ID" value="MCG2631054.1"/>
    <property type="molecule type" value="Genomic_DNA"/>
</dbReference>
<gene>
    <name evidence="1" type="ORF">L6654_30930</name>
</gene>
<dbReference type="AlphaFoldDB" id="A0A9X1RE42"/>
<organism evidence="1 2">
    <name type="scientific">Bradyrhizobium zhengyangense</name>
    <dbReference type="NCBI Taxonomy" id="2911009"/>
    <lineage>
        <taxon>Bacteria</taxon>
        <taxon>Pseudomonadati</taxon>
        <taxon>Pseudomonadota</taxon>
        <taxon>Alphaproteobacteria</taxon>
        <taxon>Hyphomicrobiales</taxon>
        <taxon>Nitrobacteraceae</taxon>
        <taxon>Bradyrhizobium</taxon>
    </lineage>
</organism>
<reference evidence="1" key="1">
    <citation type="submission" date="2022-01" db="EMBL/GenBank/DDBJ databases">
        <title>Genome sequnece data of strain Bradyrhizobium sp. nov.</title>
        <authorList>
            <person name="Zhang J."/>
        </authorList>
    </citation>
    <scope>NUCLEOTIDE SEQUENCE</scope>
    <source>
        <strain evidence="1">WYCCWR 13023</strain>
    </source>
</reference>